<feature type="transmembrane region" description="Helical" evidence="1">
    <location>
        <begin position="6"/>
        <end position="25"/>
    </location>
</feature>
<evidence type="ECO:0000313" key="2">
    <source>
        <dbReference type="EMBL" id="KAF9760794.1"/>
    </source>
</evidence>
<sequence>MENAKIIMFFILFIIAVSIFPYLIYINSESYKQFNEIFEGKENVLCAFNTKNLKQIKCRFKETEIMKMRDTREILYIPGNITDYEQAYSIFVSGLIFTEGIHNSKFRNAMVDVISSMIDSSDHYLPFAIKYTFLNENYKDKYVIDKYLSSKNKIENEYKNDFNEEDCLYNIVVNYLYKISCDEEYQTIFSKNIRWILIDDITLSKMPSFERNKIYTTFSKTGPFFYSLSLLDKEKRLLKVATDELIKSFKNPERVEFIEGLHSKKSIHKQIMMIQDICEVCVKLIYYVIIPETIL</sequence>
<proteinExistence type="predicted"/>
<comment type="caution">
    <text evidence="2">The sequence shown here is derived from an EMBL/GenBank/DDBJ whole genome shotgun (WGS) entry which is preliminary data.</text>
</comment>
<protein>
    <submittedName>
        <fullName evidence="2">Uncharacterized protein</fullName>
    </submittedName>
</protein>
<keyword evidence="3" id="KW-1185">Reference proteome</keyword>
<keyword evidence="1" id="KW-1133">Transmembrane helix</keyword>
<dbReference type="Proteomes" id="UP000740883">
    <property type="component" value="Unassembled WGS sequence"/>
</dbReference>
<accession>A0A9P6GW21</accession>
<dbReference type="EMBL" id="SBJO01000521">
    <property type="protein sequence ID" value="KAF9760794.1"/>
    <property type="molecule type" value="Genomic_DNA"/>
</dbReference>
<organism evidence="2 3">
    <name type="scientific">Nosema granulosis</name>
    <dbReference type="NCBI Taxonomy" id="83296"/>
    <lineage>
        <taxon>Eukaryota</taxon>
        <taxon>Fungi</taxon>
        <taxon>Fungi incertae sedis</taxon>
        <taxon>Microsporidia</taxon>
        <taxon>Nosematidae</taxon>
        <taxon>Nosema</taxon>
    </lineage>
</organism>
<gene>
    <name evidence="2" type="ORF">NGRA_3021</name>
</gene>
<reference evidence="2 3" key="1">
    <citation type="journal article" date="2020" name="Genome Biol. Evol.">
        <title>Comparative genomics of strictly vertically transmitted, feminizing microsporidia endosymbionts of amphipod crustaceans.</title>
        <authorList>
            <person name="Cormier A."/>
            <person name="Chebbi M.A."/>
            <person name="Giraud I."/>
            <person name="Wattier R."/>
            <person name="Teixeira M."/>
            <person name="Gilbert C."/>
            <person name="Rigaud T."/>
            <person name="Cordaux R."/>
        </authorList>
    </citation>
    <scope>NUCLEOTIDE SEQUENCE [LARGE SCALE GENOMIC DNA]</scope>
    <source>
        <strain evidence="2 3">Ou3-Ou53</strain>
    </source>
</reference>
<dbReference type="AlphaFoldDB" id="A0A9P6GW21"/>
<keyword evidence="1" id="KW-0472">Membrane</keyword>
<evidence type="ECO:0000313" key="3">
    <source>
        <dbReference type="Proteomes" id="UP000740883"/>
    </source>
</evidence>
<keyword evidence="1" id="KW-0812">Transmembrane</keyword>
<name>A0A9P6GW21_9MICR</name>
<evidence type="ECO:0000256" key="1">
    <source>
        <dbReference type="SAM" id="Phobius"/>
    </source>
</evidence>